<dbReference type="PANTHER" id="PTHR37422">
    <property type="entry name" value="TEICHURONIC ACID BIOSYNTHESIS PROTEIN TUAE"/>
    <property type="match status" value="1"/>
</dbReference>
<proteinExistence type="predicted"/>
<reference evidence="7 8" key="1">
    <citation type="journal article" date="2016" name="Nat. Commun.">
        <title>Thousands of microbial genomes shed light on interconnected biogeochemical processes in an aquifer system.</title>
        <authorList>
            <person name="Anantharaman K."/>
            <person name="Brown C.T."/>
            <person name="Hug L.A."/>
            <person name="Sharon I."/>
            <person name="Castelle C.J."/>
            <person name="Probst A.J."/>
            <person name="Thomas B.C."/>
            <person name="Singh A."/>
            <person name="Wilkins M.J."/>
            <person name="Karaoz U."/>
            <person name="Brodie E.L."/>
            <person name="Williams K.H."/>
            <person name="Hubbard S.S."/>
            <person name="Banfield J.F."/>
        </authorList>
    </citation>
    <scope>NUCLEOTIDE SEQUENCE [LARGE SCALE GENOMIC DNA]</scope>
</reference>
<accession>A0A1G2BBK3</accession>
<comment type="caution">
    <text evidence="7">The sequence shown here is derived from an EMBL/GenBank/DDBJ whole genome shotgun (WGS) entry which is preliminary data.</text>
</comment>
<keyword evidence="3 5" id="KW-1133">Transmembrane helix</keyword>
<dbReference type="EMBL" id="MHKI01000018">
    <property type="protein sequence ID" value="OGY86512.1"/>
    <property type="molecule type" value="Genomic_DNA"/>
</dbReference>
<evidence type="ECO:0000259" key="6">
    <source>
        <dbReference type="Pfam" id="PF04932"/>
    </source>
</evidence>
<evidence type="ECO:0000313" key="7">
    <source>
        <dbReference type="EMBL" id="OGY86512.1"/>
    </source>
</evidence>
<feature type="domain" description="O-antigen ligase-related" evidence="6">
    <location>
        <begin position="213"/>
        <end position="351"/>
    </location>
</feature>
<dbReference type="Pfam" id="PF04932">
    <property type="entry name" value="Wzy_C"/>
    <property type="match status" value="1"/>
</dbReference>
<protein>
    <recommendedName>
        <fullName evidence="6">O-antigen ligase-related domain-containing protein</fullName>
    </recommendedName>
</protein>
<dbReference type="PANTHER" id="PTHR37422:SF13">
    <property type="entry name" value="LIPOPOLYSACCHARIDE BIOSYNTHESIS PROTEIN PA4999-RELATED"/>
    <property type="match status" value="1"/>
</dbReference>
<feature type="transmembrane region" description="Helical" evidence="5">
    <location>
        <begin position="136"/>
        <end position="161"/>
    </location>
</feature>
<feature type="transmembrane region" description="Helical" evidence="5">
    <location>
        <begin position="181"/>
        <end position="198"/>
    </location>
</feature>
<feature type="transmembrane region" description="Helical" evidence="5">
    <location>
        <begin position="71"/>
        <end position="92"/>
    </location>
</feature>
<feature type="transmembrane region" description="Helical" evidence="5">
    <location>
        <begin position="16"/>
        <end position="33"/>
    </location>
</feature>
<sequence length="428" mass="48932">MATTIISLVFAQFPKLIIYLMAVFYPFIGWYVVVGQINAPLIDFIGLFGVTGFVLRILIFSITDRTKITAWHWWGLLFFTAFGTVSLISALLTDIVPVLSSLYYVVRTIIFFYFAFVFVPLNILKNKNFLNRIFWIIYTLGIGISFYALFGFLQGILSSALPNRALPLPIFGISPFGQNHNLIAEMMLVTVPIGLYLLSLAKDKFAQKLLFAGIILMAVANLFTFSRTGWLALFLQLFLFLVLQYRGHFQRVFRYVLLLFIVLLPLALYMFYFSFFSNIVLSSNQSRLFLNEVTWDMFMENPIFGSGPNTFMARLAQNPIYVMEFGEPLDAHGFLQKTFSETGILGMLSFVALLVYVIYTVGRIYLQARHSKNYQLSFLVLTMLLLVSGSIFAELFQPNYYSPKLWFPLGVALAAVFFAQEKLKEKNP</sequence>
<comment type="subcellular location">
    <subcellularLocation>
        <location evidence="1">Membrane</location>
        <topology evidence="1">Multi-pass membrane protein</topology>
    </subcellularLocation>
</comment>
<feature type="transmembrane region" description="Helical" evidence="5">
    <location>
        <begin position="205"/>
        <end position="223"/>
    </location>
</feature>
<evidence type="ECO:0000256" key="3">
    <source>
        <dbReference type="ARBA" id="ARBA00022989"/>
    </source>
</evidence>
<evidence type="ECO:0000256" key="4">
    <source>
        <dbReference type="ARBA" id="ARBA00023136"/>
    </source>
</evidence>
<evidence type="ECO:0000256" key="2">
    <source>
        <dbReference type="ARBA" id="ARBA00022692"/>
    </source>
</evidence>
<organism evidence="7 8">
    <name type="scientific">Candidatus Kerfeldbacteria bacterium RIFOXYB2_FULL_38_14</name>
    <dbReference type="NCBI Taxonomy" id="1798547"/>
    <lineage>
        <taxon>Bacteria</taxon>
        <taxon>Candidatus Kerfeldiibacteriota</taxon>
    </lineage>
</organism>
<keyword evidence="4 5" id="KW-0472">Membrane</keyword>
<feature type="transmembrane region" description="Helical" evidence="5">
    <location>
        <begin position="252"/>
        <end position="272"/>
    </location>
</feature>
<dbReference type="InterPro" id="IPR051533">
    <property type="entry name" value="WaaL-like"/>
</dbReference>
<feature type="transmembrane region" description="Helical" evidence="5">
    <location>
        <begin position="39"/>
        <end position="59"/>
    </location>
</feature>
<evidence type="ECO:0000256" key="1">
    <source>
        <dbReference type="ARBA" id="ARBA00004141"/>
    </source>
</evidence>
<feature type="transmembrane region" description="Helical" evidence="5">
    <location>
        <begin position="374"/>
        <end position="393"/>
    </location>
</feature>
<feature type="transmembrane region" description="Helical" evidence="5">
    <location>
        <begin position="104"/>
        <end position="124"/>
    </location>
</feature>
<evidence type="ECO:0000256" key="5">
    <source>
        <dbReference type="SAM" id="Phobius"/>
    </source>
</evidence>
<keyword evidence="2 5" id="KW-0812">Transmembrane</keyword>
<evidence type="ECO:0000313" key="8">
    <source>
        <dbReference type="Proteomes" id="UP000176420"/>
    </source>
</evidence>
<dbReference type="GO" id="GO:0016020">
    <property type="term" value="C:membrane"/>
    <property type="evidence" value="ECO:0007669"/>
    <property type="project" value="UniProtKB-SubCell"/>
</dbReference>
<dbReference type="InterPro" id="IPR007016">
    <property type="entry name" value="O-antigen_ligase-rel_domated"/>
</dbReference>
<dbReference type="Proteomes" id="UP000176420">
    <property type="component" value="Unassembled WGS sequence"/>
</dbReference>
<dbReference type="AlphaFoldDB" id="A0A1G2BBK3"/>
<name>A0A1G2BBK3_9BACT</name>
<feature type="transmembrane region" description="Helical" evidence="5">
    <location>
        <begin position="405"/>
        <end position="423"/>
    </location>
</feature>
<feature type="transmembrane region" description="Helical" evidence="5">
    <location>
        <begin position="344"/>
        <end position="362"/>
    </location>
</feature>
<feature type="transmembrane region" description="Helical" evidence="5">
    <location>
        <begin position="229"/>
        <end position="245"/>
    </location>
</feature>
<gene>
    <name evidence="7" type="ORF">A2319_01980</name>
</gene>